<dbReference type="EMBL" id="FOKI01000016">
    <property type="protein sequence ID" value="SFB18508.1"/>
    <property type="molecule type" value="Genomic_DNA"/>
</dbReference>
<gene>
    <name evidence="4" type="ORF">SAMN04488528_101636</name>
</gene>
<dbReference type="PANTHER" id="PTHR32089">
    <property type="entry name" value="METHYL-ACCEPTING CHEMOTAXIS PROTEIN MCPB"/>
    <property type="match status" value="1"/>
</dbReference>
<dbReference type="GO" id="GO:0007165">
    <property type="term" value="P:signal transduction"/>
    <property type="evidence" value="ECO:0007669"/>
    <property type="project" value="UniProtKB-KW"/>
</dbReference>
<evidence type="ECO:0000313" key="5">
    <source>
        <dbReference type="Proteomes" id="UP000198619"/>
    </source>
</evidence>
<evidence type="ECO:0000256" key="1">
    <source>
        <dbReference type="ARBA" id="ARBA00023224"/>
    </source>
</evidence>
<protein>
    <submittedName>
        <fullName evidence="4">Methyl-accepting chemotaxis protein (MCP) signalling domain-containing protein</fullName>
    </submittedName>
</protein>
<proteinExistence type="predicted"/>
<dbReference type="Gene3D" id="1.10.287.950">
    <property type="entry name" value="Methyl-accepting chemotaxis protein"/>
    <property type="match status" value="1"/>
</dbReference>
<dbReference type="STRING" id="84698.SAMN04488528_101636"/>
<dbReference type="SMART" id="SM00283">
    <property type="entry name" value="MA"/>
    <property type="match status" value="1"/>
</dbReference>
<name>A0A1I0Z250_9CLOT</name>
<dbReference type="RefSeq" id="WP_177199396.1">
    <property type="nucleotide sequence ID" value="NZ_FOKI01000016.1"/>
</dbReference>
<evidence type="ECO:0000256" key="2">
    <source>
        <dbReference type="PROSITE-ProRule" id="PRU00284"/>
    </source>
</evidence>
<feature type="domain" description="Methyl-accepting transducer" evidence="3">
    <location>
        <begin position="46"/>
        <end position="303"/>
    </location>
</feature>
<dbReference type="GO" id="GO:0016020">
    <property type="term" value="C:membrane"/>
    <property type="evidence" value="ECO:0007669"/>
    <property type="project" value="InterPro"/>
</dbReference>
<evidence type="ECO:0000313" key="4">
    <source>
        <dbReference type="EMBL" id="SFB18508.1"/>
    </source>
</evidence>
<dbReference type="PANTHER" id="PTHR32089:SF112">
    <property type="entry name" value="LYSOZYME-LIKE PROTEIN-RELATED"/>
    <property type="match status" value="1"/>
</dbReference>
<dbReference type="Pfam" id="PF00015">
    <property type="entry name" value="MCPsignal"/>
    <property type="match status" value="1"/>
</dbReference>
<dbReference type="Proteomes" id="UP000198619">
    <property type="component" value="Unassembled WGS sequence"/>
</dbReference>
<accession>A0A1I0Z250</accession>
<dbReference type="AlphaFoldDB" id="A0A1I0Z250"/>
<dbReference type="InterPro" id="IPR004089">
    <property type="entry name" value="MCPsignal_dom"/>
</dbReference>
<keyword evidence="5" id="KW-1185">Reference proteome</keyword>
<evidence type="ECO:0000259" key="3">
    <source>
        <dbReference type="PROSITE" id="PS50111"/>
    </source>
</evidence>
<reference evidence="4 5" key="1">
    <citation type="submission" date="2016-10" db="EMBL/GenBank/DDBJ databases">
        <authorList>
            <person name="de Groot N.N."/>
        </authorList>
    </citation>
    <scope>NUCLEOTIDE SEQUENCE [LARGE SCALE GENOMIC DNA]</scope>
    <source>
        <strain evidence="4 5">DSM 12271</strain>
    </source>
</reference>
<sequence>MSIFKRSNRHDNEQTECVNSVFQEQITDNLSDNFKVVDAVTKITENTLCVEDSSSHITSYIKTISKSAYEQHNDVIQAVNLLKDFNTHMEDLAFNVVNVQIKTMDSNTMINSGLETLTTLDDSLNSLEETFKVSTTSVEDLVDKLESVNIITDSISKIASQTNLLALNAAIEAARAGDAGKGFSVVAGEVKKLAENSKIAVENITKILNEIKIDILNASSAINLGNTALSTQINTINETKDTFTNIKGSMDDANSEIEKCIENLTITSDKKHVVLEKIQHVSDLAEENSTLCTDISSETEHQSNSIKNISKDLKNLTQLIK</sequence>
<dbReference type="SUPFAM" id="SSF58104">
    <property type="entry name" value="Methyl-accepting chemotaxis protein (MCP) signaling domain"/>
    <property type="match status" value="1"/>
</dbReference>
<keyword evidence="1 2" id="KW-0807">Transducer</keyword>
<organism evidence="4 5">
    <name type="scientific">Clostridium frigidicarnis</name>
    <dbReference type="NCBI Taxonomy" id="84698"/>
    <lineage>
        <taxon>Bacteria</taxon>
        <taxon>Bacillati</taxon>
        <taxon>Bacillota</taxon>
        <taxon>Clostridia</taxon>
        <taxon>Eubacteriales</taxon>
        <taxon>Clostridiaceae</taxon>
        <taxon>Clostridium</taxon>
    </lineage>
</organism>
<dbReference type="PROSITE" id="PS50111">
    <property type="entry name" value="CHEMOTAXIS_TRANSDUC_2"/>
    <property type="match status" value="1"/>
</dbReference>